<dbReference type="InterPro" id="IPR045864">
    <property type="entry name" value="aa-tRNA-synth_II/BPL/LPL"/>
</dbReference>
<evidence type="ECO:0000256" key="6">
    <source>
        <dbReference type="ARBA" id="ARBA00022741"/>
    </source>
</evidence>
<dbReference type="SUPFAM" id="SSF55681">
    <property type="entry name" value="Class II aaRS and biotin synthetases"/>
    <property type="match status" value="1"/>
</dbReference>
<feature type="binding site" evidence="13">
    <location>
        <position position="384"/>
    </location>
    <ligand>
        <name>L-serine</name>
        <dbReference type="ChEBI" id="CHEBI:33384"/>
    </ligand>
</feature>
<evidence type="ECO:0000256" key="5">
    <source>
        <dbReference type="ARBA" id="ARBA00022598"/>
    </source>
</evidence>
<dbReference type="PROSITE" id="PS50862">
    <property type="entry name" value="AA_TRNA_LIGASE_II"/>
    <property type="match status" value="1"/>
</dbReference>
<comment type="catalytic activity">
    <reaction evidence="10 12">
        <text>tRNA(Sec) + L-serine + ATP = L-seryl-tRNA(Sec) + AMP + diphosphate + H(+)</text>
        <dbReference type="Rhea" id="RHEA:42580"/>
        <dbReference type="Rhea" id="RHEA-COMP:9742"/>
        <dbReference type="Rhea" id="RHEA-COMP:10128"/>
        <dbReference type="ChEBI" id="CHEBI:15378"/>
        <dbReference type="ChEBI" id="CHEBI:30616"/>
        <dbReference type="ChEBI" id="CHEBI:33019"/>
        <dbReference type="ChEBI" id="CHEBI:33384"/>
        <dbReference type="ChEBI" id="CHEBI:78442"/>
        <dbReference type="ChEBI" id="CHEBI:78533"/>
        <dbReference type="ChEBI" id="CHEBI:456215"/>
        <dbReference type="EC" id="6.1.1.11"/>
    </reaction>
</comment>
<evidence type="ECO:0000256" key="12">
    <source>
        <dbReference type="HAMAP-Rule" id="MF_00176"/>
    </source>
</evidence>
<organism evidence="17 18">
    <name type="scientific">Thermodesulfobacterium commune DSM 2178</name>
    <dbReference type="NCBI Taxonomy" id="289377"/>
    <lineage>
        <taxon>Bacteria</taxon>
        <taxon>Pseudomonadati</taxon>
        <taxon>Thermodesulfobacteriota</taxon>
        <taxon>Thermodesulfobacteria</taxon>
        <taxon>Thermodesulfobacteriales</taxon>
        <taxon>Thermodesulfobacteriaceae</taxon>
        <taxon>Thermodesulfobacterium</taxon>
    </lineage>
</organism>
<dbReference type="GO" id="GO:0006434">
    <property type="term" value="P:seryl-tRNA aminoacylation"/>
    <property type="evidence" value="ECO:0007669"/>
    <property type="project" value="UniProtKB-UniRule"/>
</dbReference>
<feature type="domain" description="Aminoacyl-transfer RNA synthetases class-II family profile" evidence="16">
    <location>
        <begin position="174"/>
        <end position="411"/>
    </location>
</feature>
<keyword evidence="6 12" id="KW-0547">Nucleotide-binding</keyword>
<dbReference type="GO" id="GO:0004828">
    <property type="term" value="F:serine-tRNA ligase activity"/>
    <property type="evidence" value="ECO:0007669"/>
    <property type="project" value="UniProtKB-UniRule"/>
</dbReference>
<feature type="binding site" evidence="12">
    <location>
        <begin position="232"/>
        <end position="234"/>
    </location>
    <ligand>
        <name>L-serine</name>
        <dbReference type="ChEBI" id="CHEBI:33384"/>
    </ligand>
</feature>
<dbReference type="NCBIfam" id="TIGR00414">
    <property type="entry name" value="serS"/>
    <property type="match status" value="1"/>
</dbReference>
<comment type="similarity">
    <text evidence="3 12">Belongs to the class-II aminoacyl-tRNA synthetase family. Type-1 seryl-tRNA synthetase subfamily.</text>
</comment>
<comment type="caution">
    <text evidence="12">Lacks conserved residue(s) required for the propagation of feature annotation.</text>
</comment>
<dbReference type="GO" id="GO:0005524">
    <property type="term" value="F:ATP binding"/>
    <property type="evidence" value="ECO:0007669"/>
    <property type="project" value="UniProtKB-UniRule"/>
</dbReference>
<comment type="subunit">
    <text evidence="12">Homodimer. The tRNA molecule binds across the dimer.</text>
</comment>
<evidence type="ECO:0000256" key="7">
    <source>
        <dbReference type="ARBA" id="ARBA00022840"/>
    </source>
</evidence>
<evidence type="ECO:0000256" key="11">
    <source>
        <dbReference type="ARBA" id="ARBA00048823"/>
    </source>
</evidence>
<feature type="coiled-coil region" evidence="15">
    <location>
        <begin position="30"/>
        <end position="104"/>
    </location>
</feature>
<dbReference type="Gene3D" id="1.10.287.40">
    <property type="entry name" value="Serine-tRNA synthetase, tRNA binding domain"/>
    <property type="match status" value="1"/>
</dbReference>
<dbReference type="Proteomes" id="UP000028481">
    <property type="component" value="Chromosome"/>
</dbReference>
<evidence type="ECO:0000256" key="8">
    <source>
        <dbReference type="ARBA" id="ARBA00022917"/>
    </source>
</evidence>
<keyword evidence="4 12" id="KW-0963">Cytoplasm</keyword>
<comment type="pathway">
    <text evidence="2 12">Aminoacyl-tRNA biosynthesis; selenocysteinyl-tRNA(Sec) biosynthesis; L-seryl-tRNA(Sec) from L-serine and tRNA(Sec): step 1/1.</text>
</comment>
<evidence type="ECO:0000256" key="3">
    <source>
        <dbReference type="ARBA" id="ARBA00010728"/>
    </source>
</evidence>
<comment type="function">
    <text evidence="12">Catalyzes the attachment of serine to tRNA(Ser). Is also able to aminoacylate tRNA(Sec) with serine, to form the misacylated tRNA L-seryl-tRNA(Sec), which will be further converted into selenocysteinyl-tRNA(Sec).</text>
</comment>
<dbReference type="eggNOG" id="COG0172">
    <property type="taxonomic scope" value="Bacteria"/>
</dbReference>
<dbReference type="InterPro" id="IPR010978">
    <property type="entry name" value="tRNA-bd_arm"/>
</dbReference>
<dbReference type="STRING" id="289377.HL41_00240"/>
<protein>
    <recommendedName>
        <fullName evidence="12">Serine--tRNA ligase</fullName>
        <ecNumber evidence="12">6.1.1.11</ecNumber>
    </recommendedName>
    <alternativeName>
        <fullName evidence="12">Seryl-tRNA synthetase</fullName>
        <shortName evidence="12">SerRS</shortName>
    </alternativeName>
    <alternativeName>
        <fullName evidence="12">Seryl-tRNA(Ser/Sec) synthetase</fullName>
    </alternativeName>
</protein>
<evidence type="ECO:0000256" key="14">
    <source>
        <dbReference type="PIRSR" id="PIRSR001529-2"/>
    </source>
</evidence>
<gene>
    <name evidence="12" type="primary">serS</name>
    <name evidence="17" type="ORF">HL41_00240</name>
</gene>
<name>A0A075WXT8_9BACT</name>
<evidence type="ECO:0000256" key="4">
    <source>
        <dbReference type="ARBA" id="ARBA00022490"/>
    </source>
</evidence>
<dbReference type="PRINTS" id="PR00981">
    <property type="entry name" value="TRNASYNTHSER"/>
</dbReference>
<dbReference type="RefSeq" id="WP_038063001.1">
    <property type="nucleotide sequence ID" value="NZ_CP008796.1"/>
</dbReference>
<evidence type="ECO:0000256" key="1">
    <source>
        <dbReference type="ARBA" id="ARBA00004496"/>
    </source>
</evidence>
<keyword evidence="9 12" id="KW-0030">Aminoacyl-tRNA synthetase</keyword>
<dbReference type="Pfam" id="PF00587">
    <property type="entry name" value="tRNA-synt_2b"/>
    <property type="match status" value="1"/>
</dbReference>
<comment type="domain">
    <text evidence="12">Consists of two distinct domains, a catalytic core and a N-terminal extension that is involved in tRNA binding.</text>
</comment>
<dbReference type="HAMAP" id="MF_00176">
    <property type="entry name" value="Ser_tRNA_synth_type1"/>
    <property type="match status" value="1"/>
</dbReference>
<evidence type="ECO:0000256" key="9">
    <source>
        <dbReference type="ARBA" id="ARBA00023146"/>
    </source>
</evidence>
<dbReference type="UniPathway" id="UPA00906">
    <property type="reaction ID" value="UER00895"/>
</dbReference>
<dbReference type="GO" id="GO:0016260">
    <property type="term" value="P:selenocysteine biosynthetic process"/>
    <property type="evidence" value="ECO:0007669"/>
    <property type="project" value="UniProtKB-UniRule"/>
</dbReference>
<feature type="binding site" evidence="12 13">
    <location>
        <position position="286"/>
    </location>
    <ligand>
        <name>L-serine</name>
        <dbReference type="ChEBI" id="CHEBI:33384"/>
    </ligand>
</feature>
<dbReference type="InterPro" id="IPR033729">
    <property type="entry name" value="SerRS_core"/>
</dbReference>
<dbReference type="PANTHER" id="PTHR43697">
    <property type="entry name" value="SERYL-TRNA SYNTHETASE"/>
    <property type="match status" value="1"/>
</dbReference>
<dbReference type="SUPFAM" id="SSF46589">
    <property type="entry name" value="tRNA-binding arm"/>
    <property type="match status" value="1"/>
</dbReference>
<dbReference type="EC" id="6.1.1.11" evidence="12"/>
<dbReference type="InterPro" id="IPR042103">
    <property type="entry name" value="SerRS_1_N_sf"/>
</dbReference>
<dbReference type="EMBL" id="CP008796">
    <property type="protein sequence ID" value="AIH03387.1"/>
    <property type="molecule type" value="Genomic_DNA"/>
</dbReference>
<dbReference type="InterPro" id="IPR015866">
    <property type="entry name" value="Ser-tRNA-synth_1_N"/>
</dbReference>
<dbReference type="Pfam" id="PF02403">
    <property type="entry name" value="Seryl_tRNA_N"/>
    <property type="match status" value="1"/>
</dbReference>
<dbReference type="GO" id="GO:0005737">
    <property type="term" value="C:cytoplasm"/>
    <property type="evidence" value="ECO:0007669"/>
    <property type="project" value="UniProtKB-SubCell"/>
</dbReference>
<feature type="binding site" evidence="12 14">
    <location>
        <begin position="350"/>
        <end position="353"/>
    </location>
    <ligand>
        <name>ATP</name>
        <dbReference type="ChEBI" id="CHEBI:30616"/>
    </ligand>
</feature>
<keyword evidence="8 12" id="KW-0648">Protein biosynthesis</keyword>
<comment type="catalytic activity">
    <reaction evidence="11 12">
        <text>tRNA(Ser) + L-serine + ATP = L-seryl-tRNA(Ser) + AMP + diphosphate + H(+)</text>
        <dbReference type="Rhea" id="RHEA:12292"/>
        <dbReference type="Rhea" id="RHEA-COMP:9669"/>
        <dbReference type="Rhea" id="RHEA-COMP:9703"/>
        <dbReference type="ChEBI" id="CHEBI:15378"/>
        <dbReference type="ChEBI" id="CHEBI:30616"/>
        <dbReference type="ChEBI" id="CHEBI:33019"/>
        <dbReference type="ChEBI" id="CHEBI:33384"/>
        <dbReference type="ChEBI" id="CHEBI:78442"/>
        <dbReference type="ChEBI" id="CHEBI:78533"/>
        <dbReference type="ChEBI" id="CHEBI:456215"/>
        <dbReference type="EC" id="6.1.1.11"/>
    </reaction>
</comment>
<comment type="subcellular location">
    <subcellularLocation>
        <location evidence="1 12">Cytoplasm</location>
    </subcellularLocation>
</comment>
<dbReference type="HOGENOM" id="CLU_023797_1_1_0"/>
<evidence type="ECO:0000313" key="17">
    <source>
        <dbReference type="EMBL" id="AIH03387.1"/>
    </source>
</evidence>
<dbReference type="InterPro" id="IPR002314">
    <property type="entry name" value="aa-tRNA-synt_IIb"/>
</dbReference>
<evidence type="ECO:0000313" key="18">
    <source>
        <dbReference type="Proteomes" id="UP000028481"/>
    </source>
</evidence>
<dbReference type="PANTHER" id="PTHR43697:SF1">
    <property type="entry name" value="SERINE--TRNA LIGASE"/>
    <property type="match status" value="1"/>
</dbReference>
<evidence type="ECO:0000256" key="10">
    <source>
        <dbReference type="ARBA" id="ARBA00047929"/>
    </source>
</evidence>
<keyword evidence="7 12" id="KW-0067">ATP-binding</keyword>
<feature type="binding site" evidence="13">
    <location>
        <position position="263"/>
    </location>
    <ligand>
        <name>L-serine</name>
        <dbReference type="ChEBI" id="CHEBI:33384"/>
    </ligand>
</feature>
<evidence type="ECO:0000256" key="2">
    <source>
        <dbReference type="ARBA" id="ARBA00005045"/>
    </source>
</evidence>
<dbReference type="KEGG" id="tcm:HL41_00240"/>
<dbReference type="PIRSF" id="PIRSF001529">
    <property type="entry name" value="Ser-tRNA-synth_IIa"/>
    <property type="match status" value="1"/>
</dbReference>
<dbReference type="InterPro" id="IPR002317">
    <property type="entry name" value="Ser-tRNA-ligase_type_1"/>
</dbReference>
<accession>A0A075WXT8</accession>
<dbReference type="OrthoDB" id="9804647at2"/>
<sequence>MLDLKLIREKPEWVKARLSTRGQDFPVEEILSLDQQRRELLQKVESLRHLRKEKSEQIGRLKKQGKDEEANLLAQEVKKIGEELKTLEAELSQVENNLQEKLLYLPNIPHETVPVGKDDSENVVVKRWGEPPEFEFEPKPHWEIGENLGILDFERAAKITGSRFVVYFNEGALLERALINFMLDLHVKKHGYKEVLPPFIVNETSLIGTAQLPKFKEDLFKLEGWNYYLIPTAEVPVTNLHRDEILREEDLPLYYTAYTPCFRSEAGSHGRDTRGIVRQHQFNKVELVKFVVPETSYEELESLLLDAEEVLQLLGLHYRVVALCTGDLGFASAKTYDIEVWAPGQKRYVEISSCSNFEDFQARRANIRYRPKDGGKPRFVHTLNGSGLAIGRTVMAILENYQQVDGSVLIPEVLRPYMGGLEKITPKKA</sequence>
<feature type="binding site" evidence="12 14">
    <location>
        <begin position="263"/>
        <end position="265"/>
    </location>
    <ligand>
        <name>ATP</name>
        <dbReference type="ChEBI" id="CHEBI:30616"/>
    </ligand>
</feature>
<proteinExistence type="inferred from homology"/>
<keyword evidence="18" id="KW-1185">Reference proteome</keyword>
<dbReference type="AlphaFoldDB" id="A0A075WXT8"/>
<reference evidence="17 18" key="1">
    <citation type="journal article" date="2015" name="Genome Announc.">
        <title>Genome Sequence of a Sulfate-Reducing Thermophilic Bacterium, Thermodesulfobacterium commune DSM 2178T (Phylum Thermodesulfobacteria).</title>
        <authorList>
            <person name="Bhatnagar S."/>
            <person name="Badger J.H."/>
            <person name="Madupu R."/>
            <person name="Khouri H.M."/>
            <person name="O'Connor E.M."/>
            <person name="Robb F.T."/>
            <person name="Ward N.L."/>
            <person name="Eisen J.A."/>
        </authorList>
    </citation>
    <scope>NUCLEOTIDE SEQUENCE [LARGE SCALE GENOMIC DNA]</scope>
    <source>
        <strain evidence="17 18">DSM 2178</strain>
    </source>
</reference>
<dbReference type="Gene3D" id="3.30.930.10">
    <property type="entry name" value="Bira Bifunctional Protein, Domain 2"/>
    <property type="match status" value="1"/>
</dbReference>
<dbReference type="CDD" id="cd00770">
    <property type="entry name" value="SerRS_core"/>
    <property type="match status" value="1"/>
</dbReference>
<keyword evidence="5 12" id="KW-0436">Ligase</keyword>
<keyword evidence="15" id="KW-0175">Coiled coil</keyword>
<evidence type="ECO:0000256" key="13">
    <source>
        <dbReference type="PIRSR" id="PIRSR001529-1"/>
    </source>
</evidence>
<dbReference type="InterPro" id="IPR006195">
    <property type="entry name" value="aa-tRNA-synth_II"/>
</dbReference>
<feature type="binding site" evidence="13">
    <location>
        <position position="232"/>
    </location>
    <ligand>
        <name>L-serine</name>
        <dbReference type="ChEBI" id="CHEBI:33384"/>
    </ligand>
</feature>
<feature type="binding site" evidence="12">
    <location>
        <position position="386"/>
    </location>
    <ligand>
        <name>L-serine</name>
        <dbReference type="ChEBI" id="CHEBI:33384"/>
    </ligand>
</feature>
<dbReference type="PaxDb" id="289377-HL41_00240"/>
<evidence type="ECO:0000259" key="16">
    <source>
        <dbReference type="PROSITE" id="PS50862"/>
    </source>
</evidence>
<evidence type="ECO:0000256" key="15">
    <source>
        <dbReference type="SAM" id="Coils"/>
    </source>
</evidence>